<dbReference type="GO" id="GO:0005886">
    <property type="term" value="C:plasma membrane"/>
    <property type="evidence" value="ECO:0007669"/>
    <property type="project" value="TreeGrafter"/>
</dbReference>
<feature type="transmembrane region" description="Helical" evidence="6">
    <location>
        <begin position="382"/>
        <end position="401"/>
    </location>
</feature>
<name>A0A0A1UP23_9HYPO</name>
<proteinExistence type="predicted"/>
<comment type="caution">
    <text evidence="8">The sequence shown here is derived from an EMBL/GenBank/DDBJ whole genome shotgun (WGS) entry which is preliminary data.</text>
</comment>
<accession>A0A0A1UP23</accession>
<feature type="transmembrane region" description="Helical" evidence="6">
    <location>
        <begin position="51"/>
        <end position="69"/>
    </location>
</feature>
<dbReference type="AlphaFoldDB" id="A0A0A1UP23"/>
<dbReference type="PRINTS" id="PR01036">
    <property type="entry name" value="TCRTETB"/>
</dbReference>
<dbReference type="InterPro" id="IPR011701">
    <property type="entry name" value="MFS"/>
</dbReference>
<evidence type="ECO:0000256" key="3">
    <source>
        <dbReference type="ARBA" id="ARBA00022989"/>
    </source>
</evidence>
<dbReference type="SUPFAM" id="SSF103473">
    <property type="entry name" value="MFS general substrate transporter"/>
    <property type="match status" value="1"/>
</dbReference>
<feature type="transmembrane region" description="Helical" evidence="6">
    <location>
        <begin position="448"/>
        <end position="473"/>
    </location>
</feature>
<dbReference type="eggNOG" id="KOG0254">
    <property type="taxonomic scope" value="Eukaryota"/>
</dbReference>
<dbReference type="Proteomes" id="UP000030151">
    <property type="component" value="Unassembled WGS sequence"/>
</dbReference>
<gene>
    <name evidence="8" type="ORF">X797_009639</name>
</gene>
<evidence type="ECO:0000313" key="9">
    <source>
        <dbReference type="Proteomes" id="UP000030151"/>
    </source>
</evidence>
<feature type="transmembrane region" description="Helical" evidence="6">
    <location>
        <begin position="526"/>
        <end position="544"/>
    </location>
</feature>
<dbReference type="HOGENOM" id="CLU_000960_22_0_1"/>
<dbReference type="EMBL" id="JELW01000039">
    <property type="protein sequence ID" value="EXU97188.1"/>
    <property type="molecule type" value="Genomic_DNA"/>
</dbReference>
<feature type="domain" description="Major facilitator superfamily (MFS) profile" evidence="7">
    <location>
        <begin position="56"/>
        <end position="549"/>
    </location>
</feature>
<feature type="transmembrane region" description="Helical" evidence="6">
    <location>
        <begin position="93"/>
        <end position="110"/>
    </location>
</feature>
<reference evidence="8 9" key="1">
    <citation type="submission" date="2014-02" db="EMBL/GenBank/DDBJ databases">
        <title>The genome sequence of the entomopathogenic fungus Metarhizium robertsii ARSEF 2575.</title>
        <authorList>
            <person name="Giuliano Garisto Donzelli B."/>
            <person name="Roe B.A."/>
            <person name="Macmil S.L."/>
            <person name="Krasnoff S.B."/>
            <person name="Gibson D.M."/>
        </authorList>
    </citation>
    <scope>NUCLEOTIDE SEQUENCE [LARGE SCALE GENOMIC DNA]</scope>
    <source>
        <strain evidence="8 9">ARSEF 2575</strain>
    </source>
</reference>
<evidence type="ECO:0000256" key="2">
    <source>
        <dbReference type="ARBA" id="ARBA00022692"/>
    </source>
</evidence>
<dbReference type="GO" id="GO:0022857">
    <property type="term" value="F:transmembrane transporter activity"/>
    <property type="evidence" value="ECO:0007669"/>
    <property type="project" value="InterPro"/>
</dbReference>
<organism evidence="8 9">
    <name type="scientific">Metarhizium robertsii</name>
    <dbReference type="NCBI Taxonomy" id="568076"/>
    <lineage>
        <taxon>Eukaryota</taxon>
        <taxon>Fungi</taxon>
        <taxon>Dikarya</taxon>
        <taxon>Ascomycota</taxon>
        <taxon>Pezizomycotina</taxon>
        <taxon>Sordariomycetes</taxon>
        <taxon>Hypocreomycetidae</taxon>
        <taxon>Hypocreales</taxon>
        <taxon>Clavicipitaceae</taxon>
        <taxon>Metarhizium</taxon>
    </lineage>
</organism>
<feature type="transmembrane region" description="Helical" evidence="6">
    <location>
        <begin position="179"/>
        <end position="203"/>
    </location>
</feature>
<evidence type="ECO:0000256" key="5">
    <source>
        <dbReference type="SAM" id="MobiDB-lite"/>
    </source>
</evidence>
<dbReference type="InterPro" id="IPR020846">
    <property type="entry name" value="MFS_dom"/>
</dbReference>
<sequence>MVPAPTMDQQPEPDHGQNIRRRRSRQSSAAPSVQLEANTAPALPQRAGRPLSFWLAFSGLCINTFLFALDSSTLSVALPAIAHELHGTTFESFWAGIAYLLCVVITQPLYTSLSDVFGRKPLLYAALLLFAIGSLVFGLAKNMTYIIVGRAFQGFGGGGMDLLSEIIITDITTLQERAMFLGLLAIPIAIGTIIGPTIGAVFSEFISWRWIGYANLPFVGVSFPITFFFLRLRTVNDSLMDDVKSLDWGGMALSFTGMILFVLPLSWGGALYSWASWQTLVPLIIGILILVGYFVYESLPAAPIMPYRLLQSTTAKATLLGNFMQGFVLFPLQQYLLLLFQAVYLLSQIDTAVELLPTSITCVLAASGVVITIGLLKSGYLWSIRLFWVVLTVGTGLVALLDEGSPRAMRMAIPIIWGAGIGALLRLLHLPMQASVENVDDTGLAVGLVLWFRLVGGLLGLAVSSSIFISVFAKSIAGVDNLPESLAPLREASRTISFIPTLRDLGLSRDVLGPVLGAYHKAFQTVFYAMTAFGGVGFVSSLFTKELTLQKSDLGRQAFEGQQLLP</sequence>
<keyword evidence="3 6" id="KW-1133">Transmembrane helix</keyword>
<feature type="transmembrane region" description="Helical" evidence="6">
    <location>
        <begin position="327"/>
        <end position="346"/>
    </location>
</feature>
<dbReference type="PROSITE" id="PS50850">
    <property type="entry name" value="MFS"/>
    <property type="match status" value="1"/>
</dbReference>
<protein>
    <submittedName>
        <fullName evidence="8">MFS transporter</fullName>
    </submittedName>
</protein>
<dbReference type="Pfam" id="PF07690">
    <property type="entry name" value="MFS_1"/>
    <property type="match status" value="1"/>
</dbReference>
<evidence type="ECO:0000256" key="4">
    <source>
        <dbReference type="ARBA" id="ARBA00023136"/>
    </source>
</evidence>
<evidence type="ECO:0000256" key="6">
    <source>
        <dbReference type="SAM" id="Phobius"/>
    </source>
</evidence>
<dbReference type="PANTHER" id="PTHR23501:SF156">
    <property type="entry name" value="TRANSPORTER, PUTATIVE-RELATED"/>
    <property type="match status" value="1"/>
</dbReference>
<feature type="region of interest" description="Disordered" evidence="5">
    <location>
        <begin position="1"/>
        <end position="36"/>
    </location>
</feature>
<dbReference type="OrthoDB" id="10021397at2759"/>
<evidence type="ECO:0000313" key="8">
    <source>
        <dbReference type="EMBL" id="EXU97188.1"/>
    </source>
</evidence>
<dbReference type="PANTHER" id="PTHR23501">
    <property type="entry name" value="MAJOR FACILITATOR SUPERFAMILY"/>
    <property type="match status" value="1"/>
</dbReference>
<feature type="transmembrane region" description="Helical" evidence="6">
    <location>
        <begin position="250"/>
        <end position="272"/>
    </location>
</feature>
<dbReference type="Gene3D" id="1.20.1720.10">
    <property type="entry name" value="Multidrug resistance protein D"/>
    <property type="match status" value="1"/>
</dbReference>
<dbReference type="InterPro" id="IPR036259">
    <property type="entry name" value="MFS_trans_sf"/>
</dbReference>
<evidence type="ECO:0000259" key="7">
    <source>
        <dbReference type="PROSITE" id="PS50850"/>
    </source>
</evidence>
<keyword evidence="4 6" id="KW-0472">Membrane</keyword>
<feature type="transmembrane region" description="Helical" evidence="6">
    <location>
        <begin position="408"/>
        <end position="428"/>
    </location>
</feature>
<feature type="transmembrane region" description="Helical" evidence="6">
    <location>
        <begin position="355"/>
        <end position="376"/>
    </location>
</feature>
<comment type="subcellular location">
    <subcellularLocation>
        <location evidence="1">Membrane</location>
        <topology evidence="1">Multi-pass membrane protein</topology>
    </subcellularLocation>
</comment>
<feature type="transmembrane region" description="Helical" evidence="6">
    <location>
        <begin position="279"/>
        <end position="296"/>
    </location>
</feature>
<feature type="transmembrane region" description="Helical" evidence="6">
    <location>
        <begin position="122"/>
        <end position="140"/>
    </location>
</feature>
<feature type="transmembrane region" description="Helical" evidence="6">
    <location>
        <begin position="210"/>
        <end position="230"/>
    </location>
</feature>
<evidence type="ECO:0000256" key="1">
    <source>
        <dbReference type="ARBA" id="ARBA00004141"/>
    </source>
</evidence>
<keyword evidence="2 6" id="KW-0812">Transmembrane</keyword>